<sequence length="79" mass="9199">MKERERINFLFNQAYETPTYILSNDLLLMPSGVNEYSEIFLSTENEHSKIFSGHLASMKTLDDNRNSDRLAEFSYSSKL</sequence>
<keyword evidence="2" id="KW-1185">Reference proteome</keyword>
<proteinExistence type="predicted"/>
<dbReference type="AlphaFoldDB" id="A0AAV4MRV1"/>
<accession>A0AAV4MRV1</accession>
<organism evidence="1 2">
    <name type="scientific">Caerostris extrusa</name>
    <name type="common">Bark spider</name>
    <name type="synonym">Caerostris bankana</name>
    <dbReference type="NCBI Taxonomy" id="172846"/>
    <lineage>
        <taxon>Eukaryota</taxon>
        <taxon>Metazoa</taxon>
        <taxon>Ecdysozoa</taxon>
        <taxon>Arthropoda</taxon>
        <taxon>Chelicerata</taxon>
        <taxon>Arachnida</taxon>
        <taxon>Araneae</taxon>
        <taxon>Araneomorphae</taxon>
        <taxon>Entelegynae</taxon>
        <taxon>Araneoidea</taxon>
        <taxon>Araneidae</taxon>
        <taxon>Caerostris</taxon>
    </lineage>
</organism>
<evidence type="ECO:0000313" key="2">
    <source>
        <dbReference type="Proteomes" id="UP001054945"/>
    </source>
</evidence>
<dbReference type="EMBL" id="BPLR01002569">
    <property type="protein sequence ID" value="GIX75217.1"/>
    <property type="molecule type" value="Genomic_DNA"/>
</dbReference>
<reference evidence="1 2" key="1">
    <citation type="submission" date="2021-06" db="EMBL/GenBank/DDBJ databases">
        <title>Caerostris extrusa draft genome.</title>
        <authorList>
            <person name="Kono N."/>
            <person name="Arakawa K."/>
        </authorList>
    </citation>
    <scope>NUCLEOTIDE SEQUENCE [LARGE SCALE GENOMIC DNA]</scope>
</reference>
<protein>
    <submittedName>
        <fullName evidence="1">Uncharacterized protein</fullName>
    </submittedName>
</protein>
<name>A0AAV4MRV1_CAEEX</name>
<comment type="caution">
    <text evidence="1">The sequence shown here is derived from an EMBL/GenBank/DDBJ whole genome shotgun (WGS) entry which is preliminary data.</text>
</comment>
<dbReference type="Proteomes" id="UP001054945">
    <property type="component" value="Unassembled WGS sequence"/>
</dbReference>
<evidence type="ECO:0000313" key="1">
    <source>
        <dbReference type="EMBL" id="GIX75217.1"/>
    </source>
</evidence>
<gene>
    <name evidence="1" type="ORF">CEXT_407791</name>
</gene>